<comment type="caution">
    <text evidence="1">The sequence shown here is derived from an EMBL/GenBank/DDBJ whole genome shotgun (WGS) entry which is preliminary data.</text>
</comment>
<protein>
    <submittedName>
        <fullName evidence="1">Uncharacterized protein</fullName>
    </submittedName>
</protein>
<dbReference type="AlphaFoldDB" id="A0ABD1L6J5"/>
<accession>A0ABD1L6J5</accession>
<sequence>MIMLTRDKNCSLECLLTQFNNFSLNKFCLQICKALAIDPARPNTSKGALFSIALTVRGQESVIQK</sequence>
<evidence type="ECO:0000313" key="1">
    <source>
        <dbReference type="EMBL" id="KAL2319134.1"/>
    </source>
</evidence>
<dbReference type="Proteomes" id="UP001603857">
    <property type="component" value="Unassembled WGS sequence"/>
</dbReference>
<name>A0ABD1L6J5_9FABA</name>
<evidence type="ECO:0000313" key="2">
    <source>
        <dbReference type="Proteomes" id="UP001603857"/>
    </source>
</evidence>
<organism evidence="1 2">
    <name type="scientific">Flemingia macrophylla</name>
    <dbReference type="NCBI Taxonomy" id="520843"/>
    <lineage>
        <taxon>Eukaryota</taxon>
        <taxon>Viridiplantae</taxon>
        <taxon>Streptophyta</taxon>
        <taxon>Embryophyta</taxon>
        <taxon>Tracheophyta</taxon>
        <taxon>Spermatophyta</taxon>
        <taxon>Magnoliopsida</taxon>
        <taxon>eudicotyledons</taxon>
        <taxon>Gunneridae</taxon>
        <taxon>Pentapetalae</taxon>
        <taxon>rosids</taxon>
        <taxon>fabids</taxon>
        <taxon>Fabales</taxon>
        <taxon>Fabaceae</taxon>
        <taxon>Papilionoideae</taxon>
        <taxon>50 kb inversion clade</taxon>
        <taxon>NPAAA clade</taxon>
        <taxon>indigoferoid/millettioid clade</taxon>
        <taxon>Phaseoleae</taxon>
        <taxon>Flemingia</taxon>
    </lineage>
</organism>
<dbReference type="EMBL" id="JBGMDY010000011">
    <property type="protein sequence ID" value="KAL2319134.1"/>
    <property type="molecule type" value="Genomic_DNA"/>
</dbReference>
<reference evidence="1 2" key="1">
    <citation type="submission" date="2024-08" db="EMBL/GenBank/DDBJ databases">
        <title>Insights into the chromosomal genome structure of Flemingia macrophylla.</title>
        <authorList>
            <person name="Ding Y."/>
            <person name="Zhao Y."/>
            <person name="Bi W."/>
            <person name="Wu M."/>
            <person name="Zhao G."/>
            <person name="Gong Y."/>
            <person name="Li W."/>
            <person name="Zhang P."/>
        </authorList>
    </citation>
    <scope>NUCLEOTIDE SEQUENCE [LARGE SCALE GENOMIC DNA]</scope>
    <source>
        <strain evidence="1">DYQJB</strain>
        <tissue evidence="1">Leaf</tissue>
    </source>
</reference>
<keyword evidence="2" id="KW-1185">Reference proteome</keyword>
<gene>
    <name evidence="1" type="ORF">Fmac_033010</name>
</gene>
<proteinExistence type="predicted"/>